<dbReference type="Pfam" id="PF00067">
    <property type="entry name" value="p450"/>
    <property type="match status" value="1"/>
</dbReference>
<evidence type="ECO:0000256" key="3">
    <source>
        <dbReference type="ARBA" id="ARBA00023004"/>
    </source>
</evidence>
<dbReference type="CDD" id="cd11060">
    <property type="entry name" value="CYP57A1-like"/>
    <property type="match status" value="1"/>
</dbReference>
<evidence type="ECO:0000313" key="7">
    <source>
        <dbReference type="Proteomes" id="UP000799538"/>
    </source>
</evidence>
<dbReference type="InterPro" id="IPR017972">
    <property type="entry name" value="Cyt_P450_CS"/>
</dbReference>
<gene>
    <name evidence="6" type="ORF">BDZ85DRAFT_316108</name>
</gene>
<dbReference type="PRINTS" id="PR00463">
    <property type="entry name" value="EP450I"/>
</dbReference>
<proteinExistence type="predicted"/>
<dbReference type="InterPro" id="IPR002401">
    <property type="entry name" value="Cyt_P450_E_grp-I"/>
</dbReference>
<accession>A0A6A6GLS3</accession>
<evidence type="ECO:0000256" key="1">
    <source>
        <dbReference type="ARBA" id="ARBA00001971"/>
    </source>
</evidence>
<dbReference type="InterPro" id="IPR001128">
    <property type="entry name" value="Cyt_P450"/>
</dbReference>
<feature type="signal peptide" evidence="5">
    <location>
        <begin position="1"/>
        <end position="19"/>
    </location>
</feature>
<dbReference type="GO" id="GO:0020037">
    <property type="term" value="F:heme binding"/>
    <property type="evidence" value="ECO:0007669"/>
    <property type="project" value="InterPro"/>
</dbReference>
<protein>
    <submittedName>
        <fullName evidence="6">Cytochrome P450</fullName>
    </submittedName>
</protein>
<dbReference type="GO" id="GO:0016705">
    <property type="term" value="F:oxidoreductase activity, acting on paired donors, with incorporation or reduction of molecular oxygen"/>
    <property type="evidence" value="ECO:0007669"/>
    <property type="project" value="InterPro"/>
</dbReference>
<keyword evidence="7" id="KW-1185">Reference proteome</keyword>
<evidence type="ECO:0000313" key="6">
    <source>
        <dbReference type="EMBL" id="KAF2226611.1"/>
    </source>
</evidence>
<dbReference type="Gene3D" id="1.10.630.10">
    <property type="entry name" value="Cytochrome P450"/>
    <property type="match status" value="1"/>
</dbReference>
<dbReference type="SUPFAM" id="SSF48264">
    <property type="entry name" value="Cytochrome P450"/>
    <property type="match status" value="1"/>
</dbReference>
<dbReference type="PRINTS" id="PR00385">
    <property type="entry name" value="P450"/>
</dbReference>
<evidence type="ECO:0000256" key="4">
    <source>
        <dbReference type="PIRSR" id="PIRSR602401-1"/>
    </source>
</evidence>
<dbReference type="InterPro" id="IPR036396">
    <property type="entry name" value="Cyt_P450_sf"/>
</dbReference>
<evidence type="ECO:0000256" key="2">
    <source>
        <dbReference type="ARBA" id="ARBA00022723"/>
    </source>
</evidence>
<organism evidence="6 7">
    <name type="scientific">Elsinoe ampelina</name>
    <dbReference type="NCBI Taxonomy" id="302913"/>
    <lineage>
        <taxon>Eukaryota</taxon>
        <taxon>Fungi</taxon>
        <taxon>Dikarya</taxon>
        <taxon>Ascomycota</taxon>
        <taxon>Pezizomycotina</taxon>
        <taxon>Dothideomycetes</taxon>
        <taxon>Dothideomycetidae</taxon>
        <taxon>Myriangiales</taxon>
        <taxon>Elsinoaceae</taxon>
        <taxon>Elsinoe</taxon>
    </lineage>
</organism>
<dbReference type="AlphaFoldDB" id="A0A6A6GLS3"/>
<dbReference type="PROSITE" id="PS00086">
    <property type="entry name" value="CYTOCHROME_P450"/>
    <property type="match status" value="1"/>
</dbReference>
<dbReference type="InterPro" id="IPR050121">
    <property type="entry name" value="Cytochrome_P450_monoxygenase"/>
</dbReference>
<keyword evidence="3 4" id="KW-0408">Iron</keyword>
<keyword evidence="5" id="KW-0732">Signal</keyword>
<keyword evidence="2 4" id="KW-0479">Metal-binding</keyword>
<feature type="binding site" description="axial binding residue" evidence="4">
    <location>
        <position position="652"/>
    </location>
    <ligand>
        <name>heme</name>
        <dbReference type="ChEBI" id="CHEBI:30413"/>
    </ligand>
    <ligandPart>
        <name>Fe</name>
        <dbReference type="ChEBI" id="CHEBI:18248"/>
    </ligandPart>
</feature>
<dbReference type="GO" id="GO:0004497">
    <property type="term" value="F:monooxygenase activity"/>
    <property type="evidence" value="ECO:0007669"/>
    <property type="project" value="InterPro"/>
</dbReference>
<dbReference type="Proteomes" id="UP000799538">
    <property type="component" value="Unassembled WGS sequence"/>
</dbReference>
<name>A0A6A6GLS3_9PEZI</name>
<feature type="chain" id="PRO_5025577399" evidence="5">
    <location>
        <begin position="20"/>
        <end position="704"/>
    </location>
</feature>
<sequence>MKFNTISSAILLSSASVLADGGPWGNRGGPGGWGGAGLPSCFDNCDDDLSTINFSQGGLTTLCANTTLVDTVNTCISTSNCSTTDKQNTYQALAQICANAGSPLTASPEATYSATSGGTNYPTGTGQWASYASAFSTTTSPPSGPWRPGNGYGPFGPNAADNGYGPWANDHSGAWTNGPWTQCPLHKSNTMLPLPLTTTLLLLLLPPLYLLLTTLHTLLLSPLRTIPGPLPARLTNLYRFLSVLRGHHHLTQRALHARHGPYILLGPNCISTTDTSLINVLYPLQKPRWIKSEYFRTSDFLHPVTGEVLHASVSVRDEEEHTRMVRPVARFYTTTGVLRYESRMDGVVRRLLLELEGRFVAPGRERCEIGEWLHYAAWDLIAKITFGREFGFLSEGRDVRGLIGQSERSLDYMASVGQIPWLDGWVGKNRWVRFPVGTMAEGVRFAKEQLDGRLSGEDEHDREKEPDLLDDFLGLREEDPSITDERLVQWAFRNVAAGSDTTAIEMRAAVYYLAKDQAAQRQLQEELDQTGVSEKVRRGDGLKYKDLYTLPYLGAVIHESLRMHPGIALSLERLVPSEGYILPNGTYLPPGTIVGINPAVINRLPEVFGADADTFNPERWLQRPEESNEEFKVRIGRMKETDMTFGRGKRVCAGRHIAMVEMYKVIAPLFSTFGIRLVDPKKEWKTKNSFFHRQWDMDVYLEKR</sequence>
<dbReference type="EMBL" id="ML992502">
    <property type="protein sequence ID" value="KAF2226611.1"/>
    <property type="molecule type" value="Genomic_DNA"/>
</dbReference>
<dbReference type="PANTHER" id="PTHR24305:SF180">
    <property type="entry name" value="P450, PUTATIVE (EUROFUNG)-RELATED"/>
    <property type="match status" value="1"/>
</dbReference>
<evidence type="ECO:0000256" key="5">
    <source>
        <dbReference type="SAM" id="SignalP"/>
    </source>
</evidence>
<keyword evidence="4" id="KW-0349">Heme</keyword>
<dbReference type="PANTHER" id="PTHR24305">
    <property type="entry name" value="CYTOCHROME P450"/>
    <property type="match status" value="1"/>
</dbReference>
<comment type="cofactor">
    <cofactor evidence="1 4">
        <name>heme</name>
        <dbReference type="ChEBI" id="CHEBI:30413"/>
    </cofactor>
</comment>
<dbReference type="GO" id="GO:0005506">
    <property type="term" value="F:iron ion binding"/>
    <property type="evidence" value="ECO:0007669"/>
    <property type="project" value="InterPro"/>
</dbReference>
<reference evidence="7" key="1">
    <citation type="journal article" date="2020" name="Stud. Mycol.">
        <title>101 Dothideomycetes genomes: A test case for predicting lifestyles and emergence of pathogens.</title>
        <authorList>
            <person name="Haridas S."/>
            <person name="Albert R."/>
            <person name="Binder M."/>
            <person name="Bloem J."/>
            <person name="LaButti K."/>
            <person name="Salamov A."/>
            <person name="Andreopoulos B."/>
            <person name="Baker S."/>
            <person name="Barry K."/>
            <person name="Bills G."/>
            <person name="Bluhm B."/>
            <person name="Cannon C."/>
            <person name="Castanera R."/>
            <person name="Culley D."/>
            <person name="Daum C."/>
            <person name="Ezra D."/>
            <person name="Gonzalez J."/>
            <person name="Henrissat B."/>
            <person name="Kuo A."/>
            <person name="Liang C."/>
            <person name="Lipzen A."/>
            <person name="Lutzoni F."/>
            <person name="Magnuson J."/>
            <person name="Mondo S."/>
            <person name="Nolan M."/>
            <person name="Ohm R."/>
            <person name="Pangilinan J."/>
            <person name="Park H.-J."/>
            <person name="Ramirez L."/>
            <person name="Alfaro M."/>
            <person name="Sun H."/>
            <person name="Tritt A."/>
            <person name="Yoshinaga Y."/>
            <person name="Zwiers L.-H."/>
            <person name="Turgeon B."/>
            <person name="Goodwin S."/>
            <person name="Spatafora J."/>
            <person name="Crous P."/>
            <person name="Grigoriev I."/>
        </authorList>
    </citation>
    <scope>NUCLEOTIDE SEQUENCE [LARGE SCALE GENOMIC DNA]</scope>
    <source>
        <strain evidence="7">CECT 20119</strain>
    </source>
</reference>
<dbReference type="OrthoDB" id="3934656at2759"/>